<dbReference type="InterPro" id="IPR051331">
    <property type="entry name" value="Chorismate_mutase-related"/>
</dbReference>
<proteinExistence type="predicted"/>
<dbReference type="NCBIfam" id="TIGR01795">
    <property type="entry name" value="CM_mono_cladeE"/>
    <property type="match status" value="1"/>
</dbReference>
<organism evidence="4 5">
    <name type="scientific">Brachybacterium aquaticum</name>
    <dbReference type="NCBI Taxonomy" id="1432564"/>
    <lineage>
        <taxon>Bacteria</taxon>
        <taxon>Bacillati</taxon>
        <taxon>Actinomycetota</taxon>
        <taxon>Actinomycetes</taxon>
        <taxon>Micrococcales</taxon>
        <taxon>Dermabacteraceae</taxon>
        <taxon>Brachybacterium</taxon>
    </lineage>
</organism>
<dbReference type="PANTHER" id="PTHR38041:SF1">
    <property type="entry name" value="CHORISMATE MUTASE"/>
    <property type="match status" value="1"/>
</dbReference>
<keyword evidence="1 4" id="KW-0413">Isomerase</keyword>
<dbReference type="Gene3D" id="1.20.59.10">
    <property type="entry name" value="Chorismate mutase"/>
    <property type="match status" value="1"/>
</dbReference>
<reference evidence="4 5" key="1">
    <citation type="submission" date="2020-08" db="EMBL/GenBank/DDBJ databases">
        <title>Sequencing the genomes of 1000 actinobacteria strains.</title>
        <authorList>
            <person name="Klenk H.-P."/>
        </authorList>
    </citation>
    <scope>NUCLEOTIDE SEQUENCE [LARGE SCALE GENOMIC DNA]</scope>
    <source>
        <strain evidence="4 5">DSM 28796</strain>
    </source>
</reference>
<dbReference type="Proteomes" id="UP000588158">
    <property type="component" value="Unassembled WGS sequence"/>
</dbReference>
<dbReference type="NCBIfam" id="NF006691">
    <property type="entry name" value="PRK09239.1"/>
    <property type="match status" value="1"/>
</dbReference>
<feature type="region of interest" description="Disordered" evidence="2">
    <location>
        <begin position="1"/>
        <end position="26"/>
    </location>
</feature>
<evidence type="ECO:0000256" key="2">
    <source>
        <dbReference type="SAM" id="MobiDB-lite"/>
    </source>
</evidence>
<sequence length="131" mass="14333">MSAADACQAEARQDAGAPAGTDPVDPAREAEVARARELLGEERRSIDNIDAALVHLLAERFSHTQRVGVLKAEHGLPPADPSREQAQIERLRSLAHDAGLDPTFAEAFLRFIVTEVIRHHERIREEGPGES</sequence>
<evidence type="ECO:0000259" key="3">
    <source>
        <dbReference type="PROSITE" id="PS51168"/>
    </source>
</evidence>
<dbReference type="Pfam" id="PF01817">
    <property type="entry name" value="CM_2"/>
    <property type="match status" value="1"/>
</dbReference>
<feature type="domain" description="Chorismate mutase" evidence="3">
    <location>
        <begin position="33"/>
        <end position="124"/>
    </location>
</feature>
<dbReference type="PANTHER" id="PTHR38041">
    <property type="entry name" value="CHORISMATE MUTASE"/>
    <property type="match status" value="1"/>
</dbReference>
<dbReference type="SUPFAM" id="SSF48600">
    <property type="entry name" value="Chorismate mutase II"/>
    <property type="match status" value="1"/>
</dbReference>
<dbReference type="InterPro" id="IPR010951">
    <property type="entry name" value="CM_bact"/>
</dbReference>
<dbReference type="GO" id="GO:0009697">
    <property type="term" value="P:salicylic acid biosynthetic process"/>
    <property type="evidence" value="ECO:0007669"/>
    <property type="project" value="TreeGrafter"/>
</dbReference>
<dbReference type="EMBL" id="JACHLZ010000001">
    <property type="protein sequence ID" value="MBB5832128.1"/>
    <property type="molecule type" value="Genomic_DNA"/>
</dbReference>
<gene>
    <name evidence="4" type="ORF">HNR70_001941</name>
</gene>
<evidence type="ECO:0000313" key="5">
    <source>
        <dbReference type="Proteomes" id="UP000588158"/>
    </source>
</evidence>
<dbReference type="RefSeq" id="WP_184325499.1">
    <property type="nucleotide sequence ID" value="NZ_JACHLZ010000001.1"/>
</dbReference>
<dbReference type="PROSITE" id="PS51168">
    <property type="entry name" value="CHORISMATE_MUT_2"/>
    <property type="match status" value="1"/>
</dbReference>
<dbReference type="InterPro" id="IPR036979">
    <property type="entry name" value="CM_dom_sf"/>
</dbReference>
<dbReference type="SMART" id="SM00830">
    <property type="entry name" value="CM_2"/>
    <property type="match status" value="1"/>
</dbReference>
<keyword evidence="5" id="KW-1185">Reference proteome</keyword>
<evidence type="ECO:0000313" key="4">
    <source>
        <dbReference type="EMBL" id="MBB5832128.1"/>
    </source>
</evidence>
<dbReference type="GO" id="GO:0004106">
    <property type="term" value="F:chorismate mutase activity"/>
    <property type="evidence" value="ECO:0007669"/>
    <property type="project" value="UniProtKB-EC"/>
</dbReference>
<protein>
    <submittedName>
        <fullName evidence="4">Chorismate mutase</fullName>
        <ecNumber evidence="4">5.4.99.5</ecNumber>
    </submittedName>
</protein>
<comment type="caution">
    <text evidence="4">The sequence shown here is derived from an EMBL/GenBank/DDBJ whole genome shotgun (WGS) entry which is preliminary data.</text>
</comment>
<dbReference type="EC" id="5.4.99.5" evidence="4"/>
<accession>A0A841AGG0</accession>
<name>A0A841AGG0_9MICO</name>
<dbReference type="InterPro" id="IPR002701">
    <property type="entry name" value="CM_II_prokaryot"/>
</dbReference>
<dbReference type="InterPro" id="IPR036263">
    <property type="entry name" value="Chorismate_II_sf"/>
</dbReference>
<evidence type="ECO:0000256" key="1">
    <source>
        <dbReference type="ARBA" id="ARBA00023235"/>
    </source>
</evidence>
<dbReference type="AlphaFoldDB" id="A0A841AGG0"/>
<dbReference type="GO" id="GO:0046417">
    <property type="term" value="P:chorismate metabolic process"/>
    <property type="evidence" value="ECO:0007669"/>
    <property type="project" value="InterPro"/>
</dbReference>